<accession>A0A932HYC5</accession>
<dbReference type="EMBL" id="JACPUR010000001">
    <property type="protein sequence ID" value="MBI3125989.1"/>
    <property type="molecule type" value="Genomic_DNA"/>
</dbReference>
<protein>
    <submittedName>
        <fullName evidence="2">GDP-mannose 4,6-dehydratase</fullName>
    </submittedName>
</protein>
<evidence type="ECO:0000313" key="2">
    <source>
        <dbReference type="EMBL" id="MBI3125989.1"/>
    </source>
</evidence>
<dbReference type="InterPro" id="IPR016040">
    <property type="entry name" value="NAD(P)-bd_dom"/>
</dbReference>
<comment type="caution">
    <text evidence="2">The sequence shown here is derived from an EMBL/GenBank/DDBJ whole genome shotgun (WGS) entry which is preliminary data.</text>
</comment>
<gene>
    <name evidence="2" type="ORF">HYZ11_00105</name>
</gene>
<dbReference type="Gene3D" id="3.90.25.10">
    <property type="entry name" value="UDP-galactose 4-epimerase, domain 1"/>
    <property type="match status" value="1"/>
</dbReference>
<dbReference type="SUPFAM" id="SSF51735">
    <property type="entry name" value="NAD(P)-binding Rossmann-fold domains"/>
    <property type="match status" value="1"/>
</dbReference>
<dbReference type="PANTHER" id="PTHR43000">
    <property type="entry name" value="DTDP-D-GLUCOSE 4,6-DEHYDRATASE-RELATED"/>
    <property type="match status" value="1"/>
</dbReference>
<dbReference type="Pfam" id="PF16363">
    <property type="entry name" value="GDP_Man_Dehyd"/>
    <property type="match status" value="1"/>
</dbReference>
<name>A0A932HYC5_UNCTE</name>
<dbReference type="InterPro" id="IPR036291">
    <property type="entry name" value="NAD(P)-bd_dom_sf"/>
</dbReference>
<dbReference type="AlphaFoldDB" id="A0A932HYC5"/>
<sequence>MRKILVTGGAGFIGSNFVRHMLDRYKDCEIHVLDCLTYAGSIKNLPLAENSGKGGRLHFHYGNIRNGAIVSALVSRVETVVHFAAETHVTRSIFDNSLFFETDVMGTQVLASAVLAHRDRIERFIHISSSEVYGSAVQPKMAEDHPLLARSPYAAAKVGADRLVYSYWCTYNLPVVIVRPFNNYGPYQHLEKAIPRFVTGCLLGEPLRVHGSGEASRDWMYVEDACRALESLLHCPIEKVAGKAINLGTGTSTSIVRLAEMIADAMDVPRAHIELTADRPGQVERHTANNEQAKRLLGWEPRISLAQGLERAITWYKENRKWWEDQLWMRTIPIELEPGKTVYH</sequence>
<proteinExistence type="predicted"/>
<evidence type="ECO:0000313" key="3">
    <source>
        <dbReference type="Proteomes" id="UP000782312"/>
    </source>
</evidence>
<feature type="domain" description="NAD(P)-binding" evidence="1">
    <location>
        <begin position="5"/>
        <end position="311"/>
    </location>
</feature>
<evidence type="ECO:0000259" key="1">
    <source>
        <dbReference type="Pfam" id="PF16363"/>
    </source>
</evidence>
<reference evidence="2" key="1">
    <citation type="submission" date="2020-07" db="EMBL/GenBank/DDBJ databases">
        <title>Huge and variable diversity of episymbiotic CPR bacteria and DPANN archaea in groundwater ecosystems.</title>
        <authorList>
            <person name="He C.Y."/>
            <person name="Keren R."/>
            <person name="Whittaker M."/>
            <person name="Farag I.F."/>
            <person name="Doudna J."/>
            <person name="Cate J.H.D."/>
            <person name="Banfield J.F."/>
        </authorList>
    </citation>
    <scope>NUCLEOTIDE SEQUENCE</scope>
    <source>
        <strain evidence="2">NC_groundwater_763_Ag_S-0.2um_68_21</strain>
    </source>
</reference>
<dbReference type="Proteomes" id="UP000782312">
    <property type="component" value="Unassembled WGS sequence"/>
</dbReference>
<organism evidence="2 3">
    <name type="scientific">Tectimicrobiota bacterium</name>
    <dbReference type="NCBI Taxonomy" id="2528274"/>
    <lineage>
        <taxon>Bacteria</taxon>
        <taxon>Pseudomonadati</taxon>
        <taxon>Nitrospinota/Tectimicrobiota group</taxon>
        <taxon>Candidatus Tectimicrobiota</taxon>
    </lineage>
</organism>
<dbReference type="Gene3D" id="3.40.50.720">
    <property type="entry name" value="NAD(P)-binding Rossmann-like Domain"/>
    <property type="match status" value="1"/>
</dbReference>